<dbReference type="Pfam" id="PF13560">
    <property type="entry name" value="HTH_31"/>
    <property type="match status" value="1"/>
</dbReference>
<gene>
    <name evidence="2" type="ORF">BN486_01225</name>
</gene>
<dbReference type="Gene3D" id="1.10.260.40">
    <property type="entry name" value="lambda repressor-like DNA-binding domains"/>
    <property type="match status" value="1"/>
</dbReference>
<dbReference type="PROSITE" id="PS50943">
    <property type="entry name" value="HTH_CROC1"/>
    <property type="match status" value="1"/>
</dbReference>
<dbReference type="InterPro" id="IPR010982">
    <property type="entry name" value="Lambda_DNA-bd_dom_sf"/>
</dbReference>
<proteinExistence type="predicted"/>
<dbReference type="EMBL" id="CBDY010000004">
    <property type="protein sequence ID" value="CDB60889.1"/>
    <property type="molecule type" value="Genomic_DNA"/>
</dbReference>
<protein>
    <submittedName>
        <fullName evidence="2">Transcriptional regulator XRE family</fullName>
    </submittedName>
</protein>
<dbReference type="RefSeq" id="WP_022201186.1">
    <property type="nucleotide sequence ID" value="NZ_FR885930.1"/>
</dbReference>
<dbReference type="GO" id="GO:0003677">
    <property type="term" value="F:DNA binding"/>
    <property type="evidence" value="ECO:0007669"/>
    <property type="project" value="InterPro"/>
</dbReference>
<dbReference type="AlphaFoldDB" id="R6JQ71"/>
<dbReference type="CDD" id="cd00093">
    <property type="entry name" value="HTH_XRE"/>
    <property type="match status" value="1"/>
</dbReference>
<dbReference type="SMART" id="SM00530">
    <property type="entry name" value="HTH_XRE"/>
    <property type="match status" value="1"/>
</dbReference>
<name>R6JQ71_9FIRM</name>
<dbReference type="Proteomes" id="UP000018009">
    <property type="component" value="Unassembled WGS sequence"/>
</dbReference>
<dbReference type="SUPFAM" id="SSF47413">
    <property type="entry name" value="lambda repressor-like DNA-binding domains"/>
    <property type="match status" value="1"/>
</dbReference>
<dbReference type="InterPro" id="IPR001387">
    <property type="entry name" value="Cro/C1-type_HTH"/>
</dbReference>
<evidence type="ECO:0000313" key="2">
    <source>
        <dbReference type="EMBL" id="CDB60889.1"/>
    </source>
</evidence>
<evidence type="ECO:0000259" key="1">
    <source>
        <dbReference type="PROSITE" id="PS50943"/>
    </source>
</evidence>
<accession>R6JQ71</accession>
<sequence>MNTTRLRELRAGRRVSLETLGEVIGKSKVSYSKKERGEVKFLPDEIVALSNFYNLTMEETNAIFFDGNLLFGK</sequence>
<feature type="domain" description="HTH cro/C1-type" evidence="1">
    <location>
        <begin position="6"/>
        <end position="60"/>
    </location>
</feature>
<reference evidence="2" key="1">
    <citation type="submission" date="2012-11" db="EMBL/GenBank/DDBJ databases">
        <title>Dependencies among metagenomic species, viruses, plasmids and units of genetic variation.</title>
        <authorList>
            <person name="Nielsen H.B."/>
            <person name="Almeida M."/>
            <person name="Juncker A.S."/>
            <person name="Rasmussen S."/>
            <person name="Li J."/>
            <person name="Sunagawa S."/>
            <person name="Plichta D."/>
            <person name="Gautier L."/>
            <person name="Le Chatelier E."/>
            <person name="Peletier E."/>
            <person name="Bonde I."/>
            <person name="Nielsen T."/>
            <person name="Manichanh C."/>
            <person name="Arumugam M."/>
            <person name="Batto J."/>
            <person name="Santos M.B.Q.D."/>
            <person name="Blom N."/>
            <person name="Borruel N."/>
            <person name="Burgdorf K.S."/>
            <person name="Boumezbeur F."/>
            <person name="Casellas F."/>
            <person name="Dore J."/>
            <person name="Guarner F."/>
            <person name="Hansen T."/>
            <person name="Hildebrand F."/>
            <person name="Kaas R.S."/>
            <person name="Kennedy S."/>
            <person name="Kristiansen K."/>
            <person name="Kultima J.R."/>
            <person name="Leonard P."/>
            <person name="Levenez F."/>
            <person name="Lund O."/>
            <person name="Moumen B."/>
            <person name="Le Paslier D."/>
            <person name="Pons N."/>
            <person name="Pedersen O."/>
            <person name="Prifti E."/>
            <person name="Qin J."/>
            <person name="Raes J."/>
            <person name="Tap J."/>
            <person name="Tims S."/>
            <person name="Ussery D.W."/>
            <person name="Yamada T."/>
            <person name="MetaHit consortium"/>
            <person name="Renault P."/>
            <person name="Sicheritz-Ponten T."/>
            <person name="Bork P."/>
            <person name="Wang J."/>
            <person name="Brunak S."/>
            <person name="Ehrlich S.D."/>
        </authorList>
    </citation>
    <scope>NUCLEOTIDE SEQUENCE [LARGE SCALE GENOMIC DNA]</scope>
</reference>
<evidence type="ECO:0000313" key="3">
    <source>
        <dbReference type="Proteomes" id="UP000018009"/>
    </source>
</evidence>
<organism evidence="2 3">
    <name type="scientific">[Clostridium] clostridioforme CAG:132</name>
    <dbReference type="NCBI Taxonomy" id="1263065"/>
    <lineage>
        <taxon>Bacteria</taxon>
        <taxon>Bacillati</taxon>
        <taxon>Bacillota</taxon>
        <taxon>Clostridia</taxon>
        <taxon>Lachnospirales</taxon>
        <taxon>Lachnospiraceae</taxon>
        <taxon>Enterocloster</taxon>
    </lineage>
</organism>
<comment type="caution">
    <text evidence="2">The sequence shown here is derived from an EMBL/GenBank/DDBJ whole genome shotgun (WGS) entry which is preliminary data.</text>
</comment>